<evidence type="ECO:0000256" key="3">
    <source>
        <dbReference type="ARBA" id="ARBA00012744"/>
    </source>
</evidence>
<name>A0A9W6U086_9STRA</name>
<feature type="signal peptide" evidence="7">
    <location>
        <begin position="1"/>
        <end position="17"/>
    </location>
</feature>
<dbReference type="OrthoDB" id="416222at2759"/>
<evidence type="ECO:0000256" key="7">
    <source>
        <dbReference type="SAM" id="SignalP"/>
    </source>
</evidence>
<keyword evidence="10" id="KW-1185">Reference proteome</keyword>
<dbReference type="EMBL" id="BSXW01000447">
    <property type="protein sequence ID" value="GMF22628.1"/>
    <property type="molecule type" value="Genomic_DNA"/>
</dbReference>
<dbReference type="GO" id="GO:0009251">
    <property type="term" value="P:glucan catabolic process"/>
    <property type="evidence" value="ECO:0007669"/>
    <property type="project" value="TreeGrafter"/>
</dbReference>
<keyword evidence="6" id="KW-0326">Glycosidase</keyword>
<feature type="domain" description="Glycoside hydrolase family 3 N-terminal" evidence="8">
    <location>
        <begin position="132"/>
        <end position="208"/>
    </location>
</feature>
<dbReference type="EC" id="3.2.1.21" evidence="3"/>
<dbReference type="InterPro" id="IPR051915">
    <property type="entry name" value="Cellulose_Degrad_GH3"/>
</dbReference>
<dbReference type="SUPFAM" id="SSF51445">
    <property type="entry name" value="(Trans)glycosidases"/>
    <property type="match status" value="1"/>
</dbReference>
<proteinExistence type="inferred from homology"/>
<keyword evidence="5" id="KW-0378">Hydrolase</keyword>
<evidence type="ECO:0000256" key="6">
    <source>
        <dbReference type="ARBA" id="ARBA00023295"/>
    </source>
</evidence>
<keyword evidence="4 7" id="KW-0732">Signal</keyword>
<feature type="chain" id="PRO_5040979385" description="beta-glucosidase" evidence="7">
    <location>
        <begin position="18"/>
        <end position="215"/>
    </location>
</feature>
<evidence type="ECO:0000256" key="4">
    <source>
        <dbReference type="ARBA" id="ARBA00022729"/>
    </source>
</evidence>
<dbReference type="AlphaFoldDB" id="A0A9W6U086"/>
<comment type="catalytic activity">
    <reaction evidence="1">
        <text>Hydrolysis of terminal, non-reducing beta-D-glucosyl residues with release of beta-D-glucose.</text>
        <dbReference type="EC" id="3.2.1.21"/>
    </reaction>
</comment>
<comment type="caution">
    <text evidence="9">The sequence shown here is derived from an EMBL/GenBank/DDBJ whole genome shotgun (WGS) entry which is preliminary data.</text>
</comment>
<evidence type="ECO:0000259" key="8">
    <source>
        <dbReference type="Pfam" id="PF00933"/>
    </source>
</evidence>
<accession>A0A9W6U086</accession>
<dbReference type="InterPro" id="IPR017853">
    <property type="entry name" value="GH"/>
</dbReference>
<comment type="similarity">
    <text evidence="2">Belongs to the glycosyl hydrolase 3 family.</text>
</comment>
<dbReference type="Proteomes" id="UP001165083">
    <property type="component" value="Unassembled WGS sequence"/>
</dbReference>
<dbReference type="Pfam" id="PF00933">
    <property type="entry name" value="Glyco_hydro_3"/>
    <property type="match status" value="1"/>
</dbReference>
<dbReference type="Gene3D" id="3.20.20.300">
    <property type="entry name" value="Glycoside hydrolase, family 3, N-terminal domain"/>
    <property type="match status" value="2"/>
</dbReference>
<evidence type="ECO:0000256" key="5">
    <source>
        <dbReference type="ARBA" id="ARBA00022801"/>
    </source>
</evidence>
<gene>
    <name evidence="9" type="ORF">Plil01_000905500</name>
</gene>
<protein>
    <recommendedName>
        <fullName evidence="3">beta-glucosidase</fullName>
        <ecNumber evidence="3">3.2.1.21</ecNumber>
    </recommendedName>
</protein>
<evidence type="ECO:0000256" key="2">
    <source>
        <dbReference type="ARBA" id="ARBA00005336"/>
    </source>
</evidence>
<dbReference type="GO" id="GO:0008422">
    <property type="term" value="F:beta-glucosidase activity"/>
    <property type="evidence" value="ECO:0007669"/>
    <property type="project" value="UniProtKB-EC"/>
</dbReference>
<evidence type="ECO:0000313" key="10">
    <source>
        <dbReference type="Proteomes" id="UP001165083"/>
    </source>
</evidence>
<organism evidence="9 10">
    <name type="scientific">Phytophthora lilii</name>
    <dbReference type="NCBI Taxonomy" id="2077276"/>
    <lineage>
        <taxon>Eukaryota</taxon>
        <taxon>Sar</taxon>
        <taxon>Stramenopiles</taxon>
        <taxon>Oomycota</taxon>
        <taxon>Peronosporomycetes</taxon>
        <taxon>Peronosporales</taxon>
        <taxon>Peronosporaceae</taxon>
        <taxon>Phytophthora</taxon>
    </lineage>
</organism>
<dbReference type="PANTHER" id="PTHR30620:SF16">
    <property type="entry name" value="LYSOSOMAL BETA GLUCOSIDASE"/>
    <property type="match status" value="1"/>
</dbReference>
<sequence>MLKKWLAAAACAALALSARTATNDLDARVEAIVGNLTVEILGQVTQISINYMINDYSLNEEMVRKFAKLHVGSFLLSPLTNGVNAVTGESGWNITQWRSAITTSQDIVMEENNELPMIYGLDSVHGAAHLWRITAQHTLAAGVSWVFAPILEISSNPLWPRTYETFGEDPHLVTVMGEALIRDQQVNNKTAACMKHFVAYSKVNHLNGLALFDCD</sequence>
<dbReference type="PANTHER" id="PTHR30620">
    <property type="entry name" value="PERIPLASMIC BETA-GLUCOSIDASE-RELATED"/>
    <property type="match status" value="1"/>
</dbReference>
<dbReference type="InterPro" id="IPR001764">
    <property type="entry name" value="Glyco_hydro_3_N"/>
</dbReference>
<evidence type="ECO:0000313" key="9">
    <source>
        <dbReference type="EMBL" id="GMF22628.1"/>
    </source>
</evidence>
<reference evidence="9" key="1">
    <citation type="submission" date="2023-04" db="EMBL/GenBank/DDBJ databases">
        <title>Phytophthora lilii NBRC 32176.</title>
        <authorList>
            <person name="Ichikawa N."/>
            <person name="Sato H."/>
            <person name="Tonouchi N."/>
        </authorList>
    </citation>
    <scope>NUCLEOTIDE SEQUENCE</scope>
    <source>
        <strain evidence="9">NBRC 32176</strain>
    </source>
</reference>
<dbReference type="InterPro" id="IPR036962">
    <property type="entry name" value="Glyco_hydro_3_N_sf"/>
</dbReference>
<evidence type="ECO:0000256" key="1">
    <source>
        <dbReference type="ARBA" id="ARBA00000448"/>
    </source>
</evidence>